<comment type="subunit">
    <text evidence="6">Homodimer.</text>
</comment>
<dbReference type="EMBL" id="JAVAIM010000001">
    <property type="protein sequence ID" value="MDP4573711.1"/>
    <property type="molecule type" value="Genomic_DNA"/>
</dbReference>
<feature type="binding site" evidence="6">
    <location>
        <position position="178"/>
    </location>
    <ligand>
        <name>FMN</name>
        <dbReference type="ChEBI" id="CHEBI:58210"/>
    </ligand>
</feature>
<feature type="domain" description="Pyridoxine 5'-phosphate oxidase dimerisation C-terminal" evidence="8">
    <location>
        <begin position="165"/>
        <end position="207"/>
    </location>
</feature>
<feature type="binding site" evidence="6">
    <location>
        <begin position="133"/>
        <end position="134"/>
    </location>
    <ligand>
        <name>FMN</name>
        <dbReference type="ChEBI" id="CHEBI:58210"/>
    </ligand>
</feature>
<evidence type="ECO:0000256" key="2">
    <source>
        <dbReference type="ARBA" id="ARBA00022630"/>
    </source>
</evidence>
<dbReference type="InterPro" id="IPR000659">
    <property type="entry name" value="Pyridox_Oxase"/>
</dbReference>
<dbReference type="PIRSF" id="PIRSF000190">
    <property type="entry name" value="Pyd_amn-ph_oxd"/>
    <property type="match status" value="1"/>
</dbReference>
<dbReference type="GO" id="GO:0004733">
    <property type="term" value="F:pyridoxamine phosphate oxidase activity"/>
    <property type="evidence" value="ECO:0007669"/>
    <property type="project" value="UniProtKB-EC"/>
</dbReference>
<feature type="binding site" evidence="6">
    <location>
        <position position="188"/>
    </location>
    <ligand>
        <name>FMN</name>
        <dbReference type="ChEBI" id="CHEBI:58210"/>
    </ligand>
</feature>
<dbReference type="SUPFAM" id="SSF50475">
    <property type="entry name" value="FMN-binding split barrel"/>
    <property type="match status" value="1"/>
</dbReference>
<dbReference type="InterPro" id="IPR019740">
    <property type="entry name" value="Pyridox_Oxase_CS"/>
</dbReference>
<evidence type="ECO:0000256" key="3">
    <source>
        <dbReference type="ARBA" id="ARBA00022643"/>
    </source>
</evidence>
<feature type="binding site" evidence="6">
    <location>
        <begin position="49"/>
        <end position="54"/>
    </location>
    <ligand>
        <name>FMN</name>
        <dbReference type="ChEBI" id="CHEBI:58210"/>
    </ligand>
</feature>
<dbReference type="Pfam" id="PF10590">
    <property type="entry name" value="PNP_phzG_C"/>
    <property type="match status" value="1"/>
</dbReference>
<dbReference type="InterPro" id="IPR011576">
    <property type="entry name" value="Pyridox_Oxase_N"/>
</dbReference>
<feature type="binding site" evidence="6">
    <location>
        <begin position="184"/>
        <end position="186"/>
    </location>
    <ligand>
        <name>substrate</name>
    </ligand>
</feature>
<comment type="caution">
    <text evidence="9">The sequence shown here is derived from an EMBL/GenBank/DDBJ whole genome shotgun (WGS) entry which is preliminary data.</text>
</comment>
<evidence type="ECO:0000259" key="8">
    <source>
        <dbReference type="Pfam" id="PF10590"/>
    </source>
</evidence>
<evidence type="ECO:0000256" key="1">
    <source>
        <dbReference type="ARBA" id="ARBA00007301"/>
    </source>
</evidence>
<reference evidence="9 10" key="1">
    <citation type="submission" date="2023-08" db="EMBL/GenBank/DDBJ databases">
        <title>genomic of G39.</title>
        <authorList>
            <person name="Wang Y."/>
        </authorList>
    </citation>
    <scope>NUCLEOTIDE SEQUENCE [LARGE SCALE GENOMIC DNA]</scope>
    <source>
        <strain evidence="9 10">G39</strain>
    </source>
</reference>
<keyword evidence="4 6" id="KW-0560">Oxidoreductase</keyword>
<comment type="catalytic activity">
    <reaction evidence="6">
        <text>pyridoxamine 5'-phosphate + O2 + H2O = pyridoxal 5'-phosphate + H2O2 + NH4(+)</text>
        <dbReference type="Rhea" id="RHEA:15817"/>
        <dbReference type="ChEBI" id="CHEBI:15377"/>
        <dbReference type="ChEBI" id="CHEBI:15379"/>
        <dbReference type="ChEBI" id="CHEBI:16240"/>
        <dbReference type="ChEBI" id="CHEBI:28938"/>
        <dbReference type="ChEBI" id="CHEBI:58451"/>
        <dbReference type="ChEBI" id="CHEBI:597326"/>
        <dbReference type="EC" id="1.4.3.5"/>
    </reaction>
</comment>
<feature type="binding site" evidence="6">
    <location>
        <position position="75"/>
    </location>
    <ligand>
        <name>FMN</name>
        <dbReference type="ChEBI" id="CHEBI:58210"/>
    </ligand>
</feature>
<keyword evidence="2 6" id="KW-0285">Flavoprotein</keyword>
<evidence type="ECO:0000313" key="9">
    <source>
        <dbReference type="EMBL" id="MDP4573711.1"/>
    </source>
</evidence>
<dbReference type="HAMAP" id="MF_01629">
    <property type="entry name" value="PdxH"/>
    <property type="match status" value="1"/>
</dbReference>
<feature type="binding site" evidence="6">
    <location>
        <begin position="69"/>
        <end position="70"/>
    </location>
    <ligand>
        <name>FMN</name>
        <dbReference type="ChEBI" id="CHEBI:58210"/>
    </ligand>
</feature>
<dbReference type="Pfam" id="PF01243">
    <property type="entry name" value="PNPOx_N"/>
    <property type="match status" value="1"/>
</dbReference>
<accession>A0ABT9HKN7</accession>
<dbReference type="NCBIfam" id="NF004231">
    <property type="entry name" value="PRK05679.1"/>
    <property type="match status" value="1"/>
</dbReference>
<feature type="binding site" evidence="6">
    <location>
        <position position="124"/>
    </location>
    <ligand>
        <name>substrate</name>
    </ligand>
</feature>
<dbReference type="InterPro" id="IPR019576">
    <property type="entry name" value="Pyridoxamine_oxidase_dimer_C"/>
</dbReference>
<feature type="binding site" evidence="6">
    <location>
        <position position="76"/>
    </location>
    <ligand>
        <name>FMN</name>
        <dbReference type="ChEBI" id="CHEBI:58210"/>
    </ligand>
</feature>
<proteinExistence type="inferred from homology"/>
<dbReference type="PROSITE" id="PS01064">
    <property type="entry name" value="PYRIDOX_OXIDASE"/>
    <property type="match status" value="1"/>
</dbReference>
<evidence type="ECO:0000256" key="5">
    <source>
        <dbReference type="ARBA" id="ARBA00023096"/>
    </source>
</evidence>
<gene>
    <name evidence="6 9" type="primary">pdxH</name>
    <name evidence="9" type="ORF">Q9K02_00990</name>
</gene>
<evidence type="ECO:0000259" key="7">
    <source>
        <dbReference type="Pfam" id="PF01243"/>
    </source>
</evidence>
<dbReference type="RefSeq" id="WP_305931194.1">
    <property type="nucleotide sequence ID" value="NZ_JAVAIM010000001.1"/>
</dbReference>
<dbReference type="Gene3D" id="2.30.110.10">
    <property type="entry name" value="Electron Transport, Fmn-binding Protein, Chain A"/>
    <property type="match status" value="1"/>
</dbReference>
<protein>
    <recommendedName>
        <fullName evidence="6">Pyridoxine/pyridoxamine 5'-phosphate oxidase</fullName>
        <ecNumber evidence="6">1.4.3.5</ecNumber>
    </recommendedName>
    <alternativeName>
        <fullName evidence="6">PNP/PMP oxidase</fullName>
        <shortName evidence="6">PNPOx</shortName>
    </alternativeName>
    <alternativeName>
        <fullName evidence="6">Pyridoxal 5'-phosphate synthase</fullName>
    </alternativeName>
</protein>
<feature type="binding site" evidence="6">
    <location>
        <position position="98"/>
    </location>
    <ligand>
        <name>FMN</name>
        <dbReference type="ChEBI" id="CHEBI:58210"/>
    </ligand>
</feature>
<feature type="binding site" evidence="6">
    <location>
        <position position="116"/>
    </location>
    <ligand>
        <name>substrate</name>
    </ligand>
</feature>
<dbReference type="NCBIfam" id="TIGR00558">
    <property type="entry name" value="pdxH"/>
    <property type="match status" value="1"/>
</dbReference>
<keyword evidence="3 6" id="KW-0288">FMN</keyword>
<dbReference type="Proteomes" id="UP001240639">
    <property type="component" value="Unassembled WGS sequence"/>
</dbReference>
<evidence type="ECO:0000256" key="6">
    <source>
        <dbReference type="HAMAP-Rule" id="MF_01629"/>
    </source>
</evidence>
<keyword evidence="10" id="KW-1185">Reference proteome</keyword>
<comment type="catalytic activity">
    <reaction evidence="6">
        <text>pyridoxine 5'-phosphate + O2 = pyridoxal 5'-phosphate + H2O2</text>
        <dbReference type="Rhea" id="RHEA:15149"/>
        <dbReference type="ChEBI" id="CHEBI:15379"/>
        <dbReference type="ChEBI" id="CHEBI:16240"/>
        <dbReference type="ChEBI" id="CHEBI:58589"/>
        <dbReference type="ChEBI" id="CHEBI:597326"/>
        <dbReference type="EC" id="1.4.3.5"/>
    </reaction>
</comment>
<dbReference type="EC" id="1.4.3.5" evidence="6"/>
<comment type="function">
    <text evidence="6">Catalyzes the oxidation of either pyridoxine 5'-phosphate (PNP) or pyridoxamine 5'-phosphate (PMP) into pyridoxal 5'-phosphate (PLP).</text>
</comment>
<comment type="cofactor">
    <cofactor evidence="6">
        <name>FMN</name>
        <dbReference type="ChEBI" id="CHEBI:58210"/>
    </cofactor>
    <text evidence="6">Binds 1 FMN per subunit.</text>
</comment>
<organism evidence="9 10">
    <name type="scientific">Qipengyuania profundimaris</name>
    <dbReference type="NCBI Taxonomy" id="3067652"/>
    <lineage>
        <taxon>Bacteria</taxon>
        <taxon>Pseudomonadati</taxon>
        <taxon>Pseudomonadota</taxon>
        <taxon>Alphaproteobacteria</taxon>
        <taxon>Sphingomonadales</taxon>
        <taxon>Erythrobacteraceae</taxon>
        <taxon>Qipengyuania</taxon>
    </lineage>
</organism>
<comment type="pathway">
    <text evidence="6">Cofactor metabolism; pyridoxal 5'-phosphate salvage; pyridoxal 5'-phosphate from pyridoxine 5'-phosphate: step 1/1.</text>
</comment>
<comment type="pathway">
    <text evidence="6">Cofactor metabolism; pyridoxal 5'-phosphate salvage; pyridoxal 5'-phosphate from pyridoxamine 5'-phosphate: step 1/1.</text>
</comment>
<name>A0ABT9HKN7_9SPHN</name>
<keyword evidence="5 6" id="KW-0664">Pyridoxine biosynthesis</keyword>
<feature type="binding site" evidence="6">
    <location>
        <position position="120"/>
    </location>
    <ligand>
        <name>substrate</name>
    </ligand>
</feature>
<sequence length="207" mass="23651">MQTDESAIPKADPFSLFEVWFGEAKASEPNDPNAMALATATADGMPSVRMVLLKARGVDQGEGGGFVFYTNAESRKGEQIRANMRAALLFHWKSLRRQIRIEGPLEEVDPAQADDYFHSRPRASQIGSAASDQSRPLPDRQVYLDRVAALEERYPEGDIPRPPHWTGFRLSPRRIEFWQDREYRLHDRRLFTRSSATEAWDDTLLYP</sequence>
<dbReference type="InterPro" id="IPR012349">
    <property type="entry name" value="Split_barrel_FMN-bd"/>
</dbReference>
<evidence type="ECO:0000313" key="10">
    <source>
        <dbReference type="Proteomes" id="UP001240639"/>
    </source>
</evidence>
<evidence type="ECO:0000256" key="4">
    <source>
        <dbReference type="ARBA" id="ARBA00023002"/>
    </source>
</evidence>
<dbReference type="PANTHER" id="PTHR10851:SF0">
    <property type="entry name" value="PYRIDOXINE-5'-PHOSPHATE OXIDASE"/>
    <property type="match status" value="1"/>
</dbReference>
<feature type="domain" description="Pyridoxamine 5'-phosphate oxidase N-terminal" evidence="7">
    <location>
        <begin position="28"/>
        <end position="151"/>
    </location>
</feature>
<feature type="binding site" evidence="6">
    <location>
        <position position="54"/>
    </location>
    <ligand>
        <name>substrate</name>
    </ligand>
</feature>
<comment type="similarity">
    <text evidence="1 6">Belongs to the pyridoxamine 5'-phosphate oxidase family.</text>
</comment>
<dbReference type="PANTHER" id="PTHR10851">
    <property type="entry name" value="PYRIDOXINE-5-PHOSPHATE OXIDASE"/>
    <property type="match status" value="1"/>
</dbReference>